<name>A0A518EP67_9BACT</name>
<dbReference type="InterPro" id="IPR036097">
    <property type="entry name" value="HisK_dim/P_sf"/>
</dbReference>
<comment type="catalytic activity">
    <reaction evidence="1">
        <text>ATP + protein L-histidine = ADP + protein N-phospho-L-histidine.</text>
        <dbReference type="EC" id="2.7.13.3"/>
    </reaction>
</comment>
<dbReference type="GO" id="GO:0000155">
    <property type="term" value="F:phosphorelay sensor kinase activity"/>
    <property type="evidence" value="ECO:0007669"/>
    <property type="project" value="InterPro"/>
</dbReference>
<dbReference type="GO" id="GO:0005524">
    <property type="term" value="F:ATP binding"/>
    <property type="evidence" value="ECO:0007669"/>
    <property type="project" value="UniProtKB-KW"/>
</dbReference>
<dbReference type="PROSITE" id="PS50885">
    <property type="entry name" value="HAMP"/>
    <property type="match status" value="1"/>
</dbReference>
<dbReference type="CDD" id="cd00082">
    <property type="entry name" value="HisKA"/>
    <property type="match status" value="1"/>
</dbReference>
<dbReference type="SMART" id="SM00387">
    <property type="entry name" value="HATPase_c"/>
    <property type="match status" value="1"/>
</dbReference>
<protein>
    <recommendedName>
        <fullName evidence="3">histidine kinase</fullName>
        <ecNumber evidence="3">2.7.13.3</ecNumber>
    </recommendedName>
</protein>
<dbReference type="Pfam" id="PF00672">
    <property type="entry name" value="HAMP"/>
    <property type="match status" value="1"/>
</dbReference>
<evidence type="ECO:0000256" key="4">
    <source>
        <dbReference type="ARBA" id="ARBA00022553"/>
    </source>
</evidence>
<evidence type="ECO:0000256" key="7">
    <source>
        <dbReference type="ARBA" id="ARBA00022777"/>
    </source>
</evidence>
<evidence type="ECO:0000256" key="6">
    <source>
        <dbReference type="ARBA" id="ARBA00022741"/>
    </source>
</evidence>
<evidence type="ECO:0000259" key="11">
    <source>
        <dbReference type="PROSITE" id="PS50109"/>
    </source>
</evidence>
<dbReference type="SUPFAM" id="SSF47384">
    <property type="entry name" value="Homodimeric domain of signal transducing histidine kinase"/>
    <property type="match status" value="1"/>
</dbReference>
<dbReference type="Gene3D" id="3.30.565.10">
    <property type="entry name" value="Histidine kinase-like ATPase, C-terminal domain"/>
    <property type="match status" value="1"/>
</dbReference>
<keyword evidence="9" id="KW-0902">Two-component regulatory system</keyword>
<keyword evidence="6" id="KW-0547">Nucleotide-binding</keyword>
<keyword evidence="10" id="KW-0472">Membrane</keyword>
<evidence type="ECO:0000256" key="10">
    <source>
        <dbReference type="SAM" id="Phobius"/>
    </source>
</evidence>
<feature type="transmembrane region" description="Helical" evidence="10">
    <location>
        <begin position="185"/>
        <end position="206"/>
    </location>
</feature>
<reference evidence="13 14" key="1">
    <citation type="submission" date="2019-02" db="EMBL/GenBank/DDBJ databases">
        <title>Deep-cultivation of Planctomycetes and their phenomic and genomic characterization uncovers novel biology.</title>
        <authorList>
            <person name="Wiegand S."/>
            <person name="Jogler M."/>
            <person name="Boedeker C."/>
            <person name="Pinto D."/>
            <person name="Vollmers J."/>
            <person name="Rivas-Marin E."/>
            <person name="Kohn T."/>
            <person name="Peeters S.H."/>
            <person name="Heuer A."/>
            <person name="Rast P."/>
            <person name="Oberbeckmann S."/>
            <person name="Bunk B."/>
            <person name="Jeske O."/>
            <person name="Meyerdierks A."/>
            <person name="Storesund J.E."/>
            <person name="Kallscheuer N."/>
            <person name="Luecker S."/>
            <person name="Lage O.M."/>
            <person name="Pohl T."/>
            <person name="Merkel B.J."/>
            <person name="Hornburger P."/>
            <person name="Mueller R.-W."/>
            <person name="Bruemmer F."/>
            <person name="Labrenz M."/>
            <person name="Spormann A.M."/>
            <person name="Op den Camp H."/>
            <person name="Overmann J."/>
            <person name="Amann R."/>
            <person name="Jetten M.S.M."/>
            <person name="Mascher T."/>
            <person name="Medema M.H."/>
            <person name="Devos D.P."/>
            <person name="Kaster A.-K."/>
            <person name="Ovreas L."/>
            <person name="Rohde M."/>
            <person name="Galperin M.Y."/>
            <person name="Jogler C."/>
        </authorList>
    </citation>
    <scope>NUCLEOTIDE SEQUENCE [LARGE SCALE GENOMIC DNA]</scope>
    <source>
        <strain evidence="13 14">Poly30</strain>
    </source>
</reference>
<dbReference type="PROSITE" id="PS50109">
    <property type="entry name" value="HIS_KIN"/>
    <property type="match status" value="1"/>
</dbReference>
<dbReference type="InterPro" id="IPR050351">
    <property type="entry name" value="BphY/WalK/GraS-like"/>
</dbReference>
<evidence type="ECO:0000313" key="13">
    <source>
        <dbReference type="EMBL" id="QDV05883.1"/>
    </source>
</evidence>
<dbReference type="GO" id="GO:0007234">
    <property type="term" value="P:osmosensory signaling via phosphorelay pathway"/>
    <property type="evidence" value="ECO:0007669"/>
    <property type="project" value="TreeGrafter"/>
</dbReference>
<accession>A0A518EP67</accession>
<dbReference type="GO" id="GO:0000156">
    <property type="term" value="F:phosphorelay response regulator activity"/>
    <property type="evidence" value="ECO:0007669"/>
    <property type="project" value="TreeGrafter"/>
</dbReference>
<keyword evidence="4" id="KW-0597">Phosphoprotein</keyword>
<evidence type="ECO:0000256" key="5">
    <source>
        <dbReference type="ARBA" id="ARBA00022679"/>
    </source>
</evidence>
<dbReference type="PANTHER" id="PTHR42878">
    <property type="entry name" value="TWO-COMPONENT HISTIDINE KINASE"/>
    <property type="match status" value="1"/>
</dbReference>
<dbReference type="Pfam" id="PF02518">
    <property type="entry name" value="HATPase_c"/>
    <property type="match status" value="1"/>
</dbReference>
<keyword evidence="10" id="KW-1133">Transmembrane helix</keyword>
<dbReference type="EC" id="2.7.13.3" evidence="3"/>
<dbReference type="SMART" id="SM00304">
    <property type="entry name" value="HAMP"/>
    <property type="match status" value="1"/>
</dbReference>
<dbReference type="InterPro" id="IPR003594">
    <property type="entry name" value="HATPase_dom"/>
</dbReference>
<feature type="domain" description="Histidine kinase" evidence="11">
    <location>
        <begin position="287"/>
        <end position="500"/>
    </location>
</feature>
<dbReference type="InterPro" id="IPR004358">
    <property type="entry name" value="Sig_transdc_His_kin-like_C"/>
</dbReference>
<dbReference type="Gene3D" id="1.10.287.130">
    <property type="match status" value="1"/>
</dbReference>
<dbReference type="PANTHER" id="PTHR42878:SF7">
    <property type="entry name" value="SENSOR HISTIDINE KINASE GLRK"/>
    <property type="match status" value="1"/>
</dbReference>
<feature type="domain" description="HAMP" evidence="12">
    <location>
        <begin position="207"/>
        <end position="259"/>
    </location>
</feature>
<dbReference type="EMBL" id="CP036434">
    <property type="protein sequence ID" value="QDV05883.1"/>
    <property type="molecule type" value="Genomic_DNA"/>
</dbReference>
<evidence type="ECO:0000256" key="8">
    <source>
        <dbReference type="ARBA" id="ARBA00022840"/>
    </source>
</evidence>
<sequence length="504" mass="55545">MLSLLYNSTRLGRRLAGIYLVVAALFLGVASVVYVEIAGMRTDADRFLEEGRERVIVARIRSEVDSLSAILKGHIDGEMPAQVQVRYRFLCEEATRDLKTFLEQDDDPSRPDHQSDEEQVAKELLADLATLAAAVGPYARPTTDYDLLTLLDDVTERTTLLTEETLEEAAHAEENLEHRARTTMVVLAWTVSLALTLLLGSVYLVYRTVVQPLVELRISAEKFGEGQLDHRVQVKNHDEIGVLAGAMNSMASSLSNTQRQLETEIEDRTQEFVRAARMADLGVFAAGVAHEINTPLGSILSSAEGLERRVRKGDACEATQLDYLQVICGEATRARDIINRLLALSRQEASDAQWITVDHLFQQVQKSTAHALRSRKIELVTENDDPRLALEGNLGELVQIFVNLVLNARDATPDGGRIELTAEGAVGRVHFRVIDRGRGMEPEVSEQIFTPFYTTKAPGEGTGLGLALVSALTASRNGHIRVESALGKGTTFTLDFPKQFTPVT</sequence>
<keyword evidence="7" id="KW-0418">Kinase</keyword>
<evidence type="ECO:0000259" key="12">
    <source>
        <dbReference type="PROSITE" id="PS50885"/>
    </source>
</evidence>
<evidence type="ECO:0000256" key="9">
    <source>
        <dbReference type="ARBA" id="ARBA00023012"/>
    </source>
</evidence>
<gene>
    <name evidence="13" type="primary">zraS_1</name>
    <name evidence="13" type="ORF">Poly30_13860</name>
</gene>
<evidence type="ECO:0000256" key="3">
    <source>
        <dbReference type="ARBA" id="ARBA00012438"/>
    </source>
</evidence>
<dbReference type="InterPro" id="IPR003661">
    <property type="entry name" value="HisK_dim/P_dom"/>
</dbReference>
<feature type="transmembrane region" description="Helical" evidence="10">
    <location>
        <begin position="16"/>
        <end position="37"/>
    </location>
</feature>
<dbReference type="GO" id="GO:0016020">
    <property type="term" value="C:membrane"/>
    <property type="evidence" value="ECO:0007669"/>
    <property type="project" value="UniProtKB-SubCell"/>
</dbReference>
<dbReference type="SUPFAM" id="SSF158472">
    <property type="entry name" value="HAMP domain-like"/>
    <property type="match status" value="1"/>
</dbReference>
<dbReference type="Pfam" id="PF00512">
    <property type="entry name" value="HisKA"/>
    <property type="match status" value="1"/>
</dbReference>
<keyword evidence="14" id="KW-1185">Reference proteome</keyword>
<dbReference type="AlphaFoldDB" id="A0A518EP67"/>
<keyword evidence="10" id="KW-0812">Transmembrane</keyword>
<organism evidence="13 14">
    <name type="scientific">Saltatorellus ferox</name>
    <dbReference type="NCBI Taxonomy" id="2528018"/>
    <lineage>
        <taxon>Bacteria</taxon>
        <taxon>Pseudomonadati</taxon>
        <taxon>Planctomycetota</taxon>
        <taxon>Planctomycetia</taxon>
        <taxon>Planctomycetia incertae sedis</taxon>
        <taxon>Saltatorellus</taxon>
    </lineage>
</organism>
<evidence type="ECO:0000256" key="2">
    <source>
        <dbReference type="ARBA" id="ARBA00004370"/>
    </source>
</evidence>
<dbReference type="SMART" id="SM00388">
    <property type="entry name" value="HisKA"/>
    <property type="match status" value="1"/>
</dbReference>
<dbReference type="InterPro" id="IPR036890">
    <property type="entry name" value="HATPase_C_sf"/>
</dbReference>
<proteinExistence type="predicted"/>
<comment type="subcellular location">
    <subcellularLocation>
        <location evidence="2">Membrane</location>
    </subcellularLocation>
</comment>
<dbReference type="InterPro" id="IPR003660">
    <property type="entry name" value="HAMP_dom"/>
</dbReference>
<evidence type="ECO:0000313" key="14">
    <source>
        <dbReference type="Proteomes" id="UP000320390"/>
    </source>
</evidence>
<dbReference type="InterPro" id="IPR005467">
    <property type="entry name" value="His_kinase_dom"/>
</dbReference>
<dbReference type="Gene3D" id="6.10.340.10">
    <property type="match status" value="1"/>
</dbReference>
<dbReference type="OrthoDB" id="226486at2"/>
<dbReference type="RefSeq" id="WP_145195566.1">
    <property type="nucleotide sequence ID" value="NZ_CP036434.1"/>
</dbReference>
<dbReference type="Proteomes" id="UP000320390">
    <property type="component" value="Chromosome"/>
</dbReference>
<dbReference type="CDD" id="cd06225">
    <property type="entry name" value="HAMP"/>
    <property type="match status" value="1"/>
</dbReference>
<keyword evidence="8" id="KW-0067">ATP-binding</keyword>
<keyword evidence="5 13" id="KW-0808">Transferase</keyword>
<dbReference type="GO" id="GO:0030295">
    <property type="term" value="F:protein kinase activator activity"/>
    <property type="evidence" value="ECO:0007669"/>
    <property type="project" value="TreeGrafter"/>
</dbReference>
<dbReference type="SUPFAM" id="SSF55874">
    <property type="entry name" value="ATPase domain of HSP90 chaperone/DNA topoisomerase II/histidine kinase"/>
    <property type="match status" value="1"/>
</dbReference>
<evidence type="ECO:0000256" key="1">
    <source>
        <dbReference type="ARBA" id="ARBA00000085"/>
    </source>
</evidence>
<dbReference type="PRINTS" id="PR00344">
    <property type="entry name" value="BCTRLSENSOR"/>
</dbReference>